<protein>
    <submittedName>
        <fullName evidence="1">Uncharacterized protein</fullName>
    </submittedName>
</protein>
<evidence type="ECO:0000313" key="1">
    <source>
        <dbReference type="EMBL" id="SEP28708.1"/>
    </source>
</evidence>
<evidence type="ECO:0000313" key="2">
    <source>
        <dbReference type="Proteomes" id="UP000198775"/>
    </source>
</evidence>
<proteinExistence type="predicted"/>
<dbReference type="AlphaFoldDB" id="A0A1H8WNR0"/>
<sequence length="45" mass="5119">MTLTKKLGIHVIRSCLQSKWMTVLLKTFDGEISAQSQKLSNLQQN</sequence>
<keyword evidence="2" id="KW-1185">Reference proteome</keyword>
<reference evidence="2" key="1">
    <citation type="submission" date="2016-10" db="EMBL/GenBank/DDBJ databases">
        <authorList>
            <person name="Varghese N."/>
            <person name="Submissions S."/>
        </authorList>
    </citation>
    <scope>NUCLEOTIDE SEQUENCE [LARGE SCALE GENOMIC DNA]</scope>
    <source>
        <strain evidence="2">IBRC-M 10043</strain>
    </source>
</reference>
<accession>A0A1H8WNR0</accession>
<name>A0A1H8WNR0_9EURY</name>
<organism evidence="1 2">
    <name type="scientific">Halorientalis persicus</name>
    <dbReference type="NCBI Taxonomy" id="1367881"/>
    <lineage>
        <taxon>Archaea</taxon>
        <taxon>Methanobacteriati</taxon>
        <taxon>Methanobacteriota</taxon>
        <taxon>Stenosarchaea group</taxon>
        <taxon>Halobacteria</taxon>
        <taxon>Halobacteriales</taxon>
        <taxon>Haloarculaceae</taxon>
        <taxon>Halorientalis</taxon>
    </lineage>
</organism>
<dbReference type="EMBL" id="FOCX01000065">
    <property type="protein sequence ID" value="SEP28708.1"/>
    <property type="molecule type" value="Genomic_DNA"/>
</dbReference>
<gene>
    <name evidence="1" type="ORF">SAMN05216388_10654</name>
</gene>
<dbReference type="Proteomes" id="UP000198775">
    <property type="component" value="Unassembled WGS sequence"/>
</dbReference>